<dbReference type="Gene3D" id="2.30.30.40">
    <property type="entry name" value="SH3 Domains"/>
    <property type="match status" value="1"/>
</dbReference>
<evidence type="ECO:0000256" key="6">
    <source>
        <dbReference type="SAM" id="MobiDB-lite"/>
    </source>
</evidence>
<dbReference type="GO" id="GO:0016705">
    <property type="term" value="F:oxidoreductase activity, acting on paired donors, with incorporation or reduction of molecular oxygen"/>
    <property type="evidence" value="ECO:0007669"/>
    <property type="project" value="InterPro"/>
</dbReference>
<evidence type="ECO:0000256" key="3">
    <source>
        <dbReference type="ARBA" id="ARBA00022723"/>
    </source>
</evidence>
<organism evidence="7 8">
    <name type="scientific">Synchytrium endobioticum</name>
    <dbReference type="NCBI Taxonomy" id="286115"/>
    <lineage>
        <taxon>Eukaryota</taxon>
        <taxon>Fungi</taxon>
        <taxon>Fungi incertae sedis</taxon>
        <taxon>Chytridiomycota</taxon>
        <taxon>Chytridiomycota incertae sedis</taxon>
        <taxon>Chytridiomycetes</taxon>
        <taxon>Synchytriales</taxon>
        <taxon>Synchytriaceae</taxon>
        <taxon>Synchytrium</taxon>
    </lineage>
</organism>
<dbReference type="AlphaFoldDB" id="A0A507DNT3"/>
<dbReference type="Gene3D" id="1.10.630.10">
    <property type="entry name" value="Cytochrome P450"/>
    <property type="match status" value="1"/>
</dbReference>
<dbReference type="PROSITE" id="PS00086">
    <property type="entry name" value="CYTOCHROME_P450"/>
    <property type="match status" value="1"/>
</dbReference>
<evidence type="ECO:0000256" key="5">
    <source>
        <dbReference type="PIRSR" id="PIRSR602403-1"/>
    </source>
</evidence>
<evidence type="ECO:0000256" key="1">
    <source>
        <dbReference type="ARBA" id="ARBA00001971"/>
    </source>
</evidence>
<dbReference type="InterPro" id="IPR036396">
    <property type="entry name" value="Cyt_P450_sf"/>
</dbReference>
<comment type="similarity">
    <text evidence="2">Belongs to the cytochrome P450 family.</text>
</comment>
<dbReference type="InterPro" id="IPR036028">
    <property type="entry name" value="SH3-like_dom_sf"/>
</dbReference>
<dbReference type="Pfam" id="PF00067">
    <property type="entry name" value="p450"/>
    <property type="match status" value="1"/>
</dbReference>
<dbReference type="PANTHER" id="PTHR24305:SF166">
    <property type="entry name" value="CYTOCHROME P450 12A4, MITOCHONDRIAL-RELATED"/>
    <property type="match status" value="1"/>
</dbReference>
<protein>
    <recommendedName>
        <fullName evidence="9">Cytochrome P450</fullName>
    </recommendedName>
</protein>
<keyword evidence="3 5" id="KW-0479">Metal-binding</keyword>
<name>A0A507DNT3_9FUNG</name>
<proteinExistence type="inferred from homology"/>
<dbReference type="EMBL" id="QEAN01000023">
    <property type="protein sequence ID" value="TPX53071.1"/>
    <property type="molecule type" value="Genomic_DNA"/>
</dbReference>
<comment type="cofactor">
    <cofactor evidence="1 5">
        <name>heme</name>
        <dbReference type="ChEBI" id="CHEBI:30413"/>
    </cofactor>
</comment>
<sequence>MNFLKKEKKPADHGPRVMLANEQAYRDYLMGNIIRDVGTLATNGWISQLTQQMLTENLDPEFVNPPAYAPTQSTANFGRAPGMPGPGGPGRPGRSLMPPAPSLPPRHGGGGSSVGGPPLPGRNAVPSKAGSFQATAIQDFLTGEDGDLEFRYGEVITNIEEVDENWEVQGHTARPIKNCFKKWKISLFQVMTELSKYTVSLPLWGWGLIGGAALISAFRYIFAPPNEATGPFAYPIIGNLVQLGDPTRLAHFQHEISLKYGKVSRLVMPGSIGFVVTDVAIVKKLLQTDFTAWGRGGISMKLFGDIAGGLILQDNNNEWKETRKLFDPFFAMPAIKSYQPIVQGRMEKFLTWLEEQAKLPENNRKGPGIDLQNVLHGITFDIIVMITMGSDPDSVPSGGHSAQLHAWEYCLRHLMERIPYAITSYWTWWKTPAVKKYERDYKTLSSIVTDRRKYYEAHPEECNQAVDMMAQFVTKMKNDPDALPGYLLTEEKEFVRHFVTMIFAGHDTTASASAWALGYLCESSERKQKLAAELEQLGDAKLPTYEALDQLPYLTAVVKETLRLRPSAPSIARKLARDMTYEWTDKNGAVHRQFLPKGTESGYQPYCVMHSPDNYDTPETFDPERWLDDRAKNYALYAYIPFGGGPRRCLGEKLALYEIKMIIVTVLRNFDIQLVEGHVLDFITAPTMRMKYGLKVCVKHR</sequence>
<dbReference type="VEuPathDB" id="FungiDB:SeMB42_g01026"/>
<dbReference type="InterPro" id="IPR002403">
    <property type="entry name" value="Cyt_P450_E_grp-IV"/>
</dbReference>
<dbReference type="PRINTS" id="PR00465">
    <property type="entry name" value="EP450IV"/>
</dbReference>
<keyword evidence="4 5" id="KW-0408">Iron</keyword>
<dbReference type="PRINTS" id="PR00385">
    <property type="entry name" value="P450"/>
</dbReference>
<dbReference type="CDD" id="cd00302">
    <property type="entry name" value="cytochrome_P450"/>
    <property type="match status" value="1"/>
</dbReference>
<evidence type="ECO:0000256" key="4">
    <source>
        <dbReference type="ARBA" id="ARBA00023004"/>
    </source>
</evidence>
<gene>
    <name evidence="7" type="ORF">SeMB42_g01026</name>
</gene>
<evidence type="ECO:0000256" key="2">
    <source>
        <dbReference type="ARBA" id="ARBA00010617"/>
    </source>
</evidence>
<dbReference type="STRING" id="286115.A0A507DNT3"/>
<dbReference type="InterPro" id="IPR050121">
    <property type="entry name" value="Cytochrome_P450_monoxygenase"/>
</dbReference>
<evidence type="ECO:0000313" key="7">
    <source>
        <dbReference type="EMBL" id="TPX53071.1"/>
    </source>
</evidence>
<feature type="region of interest" description="Disordered" evidence="6">
    <location>
        <begin position="63"/>
        <end position="128"/>
    </location>
</feature>
<dbReference type="InterPro" id="IPR017972">
    <property type="entry name" value="Cyt_P450_CS"/>
</dbReference>
<dbReference type="GO" id="GO:0005506">
    <property type="term" value="F:iron ion binding"/>
    <property type="evidence" value="ECO:0007669"/>
    <property type="project" value="InterPro"/>
</dbReference>
<dbReference type="GO" id="GO:0004497">
    <property type="term" value="F:monooxygenase activity"/>
    <property type="evidence" value="ECO:0007669"/>
    <property type="project" value="InterPro"/>
</dbReference>
<evidence type="ECO:0000313" key="8">
    <source>
        <dbReference type="Proteomes" id="UP000317494"/>
    </source>
</evidence>
<dbReference type="Proteomes" id="UP000317494">
    <property type="component" value="Unassembled WGS sequence"/>
</dbReference>
<keyword evidence="8" id="KW-1185">Reference proteome</keyword>
<dbReference type="SUPFAM" id="SSF48264">
    <property type="entry name" value="Cytochrome P450"/>
    <property type="match status" value="1"/>
</dbReference>
<dbReference type="SUPFAM" id="SSF50044">
    <property type="entry name" value="SH3-domain"/>
    <property type="match status" value="1"/>
</dbReference>
<keyword evidence="5" id="KW-0349">Heme</keyword>
<dbReference type="PANTHER" id="PTHR24305">
    <property type="entry name" value="CYTOCHROME P450"/>
    <property type="match status" value="1"/>
</dbReference>
<accession>A0A507DNT3</accession>
<evidence type="ECO:0008006" key="9">
    <source>
        <dbReference type="Google" id="ProtNLM"/>
    </source>
</evidence>
<comment type="caution">
    <text evidence="7">The sequence shown here is derived from an EMBL/GenBank/DDBJ whole genome shotgun (WGS) entry which is preliminary data.</text>
</comment>
<dbReference type="GO" id="GO:0020037">
    <property type="term" value="F:heme binding"/>
    <property type="evidence" value="ECO:0007669"/>
    <property type="project" value="InterPro"/>
</dbReference>
<feature type="binding site" description="axial binding residue" evidence="5">
    <location>
        <position position="649"/>
    </location>
    <ligand>
        <name>heme</name>
        <dbReference type="ChEBI" id="CHEBI:30413"/>
    </ligand>
    <ligandPart>
        <name>Fe</name>
        <dbReference type="ChEBI" id="CHEBI:18248"/>
    </ligandPart>
</feature>
<dbReference type="InterPro" id="IPR001128">
    <property type="entry name" value="Cyt_P450"/>
</dbReference>
<reference evidence="7 8" key="1">
    <citation type="journal article" date="2019" name="Sci. Rep.">
        <title>Comparative genomics of chytrid fungi reveal insights into the obligate biotrophic and pathogenic lifestyle of Synchytrium endobioticum.</title>
        <authorList>
            <person name="van de Vossenberg B.T.L.H."/>
            <person name="Warris S."/>
            <person name="Nguyen H.D.T."/>
            <person name="van Gent-Pelzer M.P.E."/>
            <person name="Joly D.L."/>
            <person name="van de Geest H.C."/>
            <person name="Bonants P.J.M."/>
            <person name="Smith D.S."/>
            <person name="Levesque C.A."/>
            <person name="van der Lee T.A.J."/>
        </authorList>
    </citation>
    <scope>NUCLEOTIDE SEQUENCE [LARGE SCALE GENOMIC DNA]</scope>
    <source>
        <strain evidence="7 8">MB42</strain>
    </source>
</reference>